<feature type="transmembrane region" description="Helical" evidence="1">
    <location>
        <begin position="103"/>
        <end position="121"/>
    </location>
</feature>
<keyword evidence="1" id="KW-0472">Membrane</keyword>
<accession>A0AAJ5X7V4</accession>
<dbReference type="Proteomes" id="UP001218362">
    <property type="component" value="Chromosome"/>
</dbReference>
<reference evidence="2" key="1">
    <citation type="submission" date="2023-03" db="EMBL/GenBank/DDBJ databases">
        <title>Andean soil-derived lignocellulolytic bacterial consortium as a source of novel taxa and putative plastic-active enzymes.</title>
        <authorList>
            <person name="Diaz-Garcia L."/>
            <person name="Chuvochina M."/>
            <person name="Feuerriegel G."/>
            <person name="Bunk B."/>
            <person name="Sproer C."/>
            <person name="Streit W.R."/>
            <person name="Rodriguez L.M."/>
            <person name="Overmann J."/>
            <person name="Jimenez D.J."/>
        </authorList>
    </citation>
    <scope>NUCLEOTIDE SEQUENCE</scope>
    <source>
        <strain evidence="2">MAG 26</strain>
    </source>
</reference>
<dbReference type="AlphaFoldDB" id="A0AAJ5X7V4"/>
<organism evidence="2 3">
    <name type="scientific">Candidatus Andeanibacterium colombiense</name>
    <dbReference type="NCBI Taxonomy" id="3121345"/>
    <lineage>
        <taxon>Bacteria</taxon>
        <taxon>Pseudomonadati</taxon>
        <taxon>Pseudomonadota</taxon>
        <taxon>Alphaproteobacteria</taxon>
        <taxon>Sphingomonadales</taxon>
        <taxon>Sphingomonadaceae</taxon>
        <taxon>Candidatus Andeanibacterium</taxon>
    </lineage>
</organism>
<evidence type="ECO:0000313" key="2">
    <source>
        <dbReference type="EMBL" id="WEK45679.1"/>
    </source>
</evidence>
<keyword evidence="1" id="KW-0812">Transmembrane</keyword>
<gene>
    <name evidence="2" type="ORF">P0Y56_11635</name>
</gene>
<name>A0AAJ5X7V4_9SPHN</name>
<feature type="transmembrane region" description="Helical" evidence="1">
    <location>
        <begin position="28"/>
        <end position="48"/>
    </location>
</feature>
<dbReference type="EMBL" id="CP119316">
    <property type="protein sequence ID" value="WEK45679.1"/>
    <property type="molecule type" value="Genomic_DNA"/>
</dbReference>
<evidence type="ECO:0000256" key="1">
    <source>
        <dbReference type="SAM" id="Phobius"/>
    </source>
</evidence>
<evidence type="ECO:0000313" key="3">
    <source>
        <dbReference type="Proteomes" id="UP001218362"/>
    </source>
</evidence>
<keyword evidence="1" id="KW-1133">Transmembrane helix</keyword>
<sequence>MDKALWNSDRATAAPLAKRDWRRKMSDHVAFALLAYTGLQIFVTMGALQNDGESIVPFFALVLLVAAIIPGARMFEQRWAHLSDEEASDPALARAFRFDATKVWIAALSLPLIVTGIIRMVERFA</sequence>
<feature type="transmembrane region" description="Helical" evidence="1">
    <location>
        <begin position="54"/>
        <end position="72"/>
    </location>
</feature>
<dbReference type="KEGG" id="acob:P0Y56_11635"/>
<protein>
    <submittedName>
        <fullName evidence="2">Uncharacterized protein</fullName>
    </submittedName>
</protein>
<proteinExistence type="predicted"/>